<name>T1FWT9_HELRO</name>
<organism evidence="2 3">
    <name type="scientific">Helobdella robusta</name>
    <name type="common">Californian leech</name>
    <dbReference type="NCBI Taxonomy" id="6412"/>
    <lineage>
        <taxon>Eukaryota</taxon>
        <taxon>Metazoa</taxon>
        <taxon>Spiralia</taxon>
        <taxon>Lophotrochozoa</taxon>
        <taxon>Annelida</taxon>
        <taxon>Clitellata</taxon>
        <taxon>Hirudinea</taxon>
        <taxon>Rhynchobdellida</taxon>
        <taxon>Glossiphoniidae</taxon>
        <taxon>Helobdella</taxon>
    </lineage>
</organism>
<evidence type="ECO:0000313" key="2">
    <source>
        <dbReference type="EnsemblMetazoa" id="HelroP195160"/>
    </source>
</evidence>
<dbReference type="RefSeq" id="XP_009024267.1">
    <property type="nucleotide sequence ID" value="XM_009026019.1"/>
</dbReference>
<reference evidence="1 3" key="2">
    <citation type="journal article" date="2013" name="Nature">
        <title>Insights into bilaterian evolution from three spiralian genomes.</title>
        <authorList>
            <person name="Simakov O."/>
            <person name="Marletaz F."/>
            <person name="Cho S.J."/>
            <person name="Edsinger-Gonzales E."/>
            <person name="Havlak P."/>
            <person name="Hellsten U."/>
            <person name="Kuo D.H."/>
            <person name="Larsson T."/>
            <person name="Lv J."/>
            <person name="Arendt D."/>
            <person name="Savage R."/>
            <person name="Osoegawa K."/>
            <person name="de Jong P."/>
            <person name="Grimwood J."/>
            <person name="Chapman J.A."/>
            <person name="Shapiro H."/>
            <person name="Aerts A."/>
            <person name="Otillar R.P."/>
            <person name="Terry A.Y."/>
            <person name="Boore J.L."/>
            <person name="Grigoriev I.V."/>
            <person name="Lindberg D.R."/>
            <person name="Seaver E.C."/>
            <person name="Weisblat D.A."/>
            <person name="Putnam N.H."/>
            <person name="Rokhsar D.S."/>
        </authorList>
    </citation>
    <scope>NUCLEOTIDE SEQUENCE</scope>
</reference>
<dbReference type="Proteomes" id="UP000015101">
    <property type="component" value="Unassembled WGS sequence"/>
</dbReference>
<dbReference type="HOGENOM" id="CLU_2485823_0_0_1"/>
<protein>
    <recommendedName>
        <fullName evidence="4">PH domain-containing protein</fullName>
    </recommendedName>
</protein>
<reference evidence="3" key="1">
    <citation type="submission" date="2012-12" db="EMBL/GenBank/DDBJ databases">
        <authorList>
            <person name="Hellsten U."/>
            <person name="Grimwood J."/>
            <person name="Chapman J.A."/>
            <person name="Shapiro H."/>
            <person name="Aerts A."/>
            <person name="Otillar R.P."/>
            <person name="Terry A.Y."/>
            <person name="Boore J.L."/>
            <person name="Simakov O."/>
            <person name="Marletaz F."/>
            <person name="Cho S.-J."/>
            <person name="Edsinger-Gonzales E."/>
            <person name="Havlak P."/>
            <person name="Kuo D.-H."/>
            <person name="Larsson T."/>
            <person name="Lv J."/>
            <person name="Arendt D."/>
            <person name="Savage R."/>
            <person name="Osoegawa K."/>
            <person name="de Jong P."/>
            <person name="Lindberg D.R."/>
            <person name="Seaver E.C."/>
            <person name="Weisblat D.A."/>
            <person name="Putnam N.H."/>
            <person name="Grigoriev I.V."/>
            <person name="Rokhsar D.S."/>
        </authorList>
    </citation>
    <scope>NUCLEOTIDE SEQUENCE</scope>
</reference>
<dbReference type="AlphaFoldDB" id="T1FWT9"/>
<evidence type="ECO:0000313" key="1">
    <source>
        <dbReference type="EMBL" id="ESN97634.1"/>
    </source>
</evidence>
<accession>T1FWT9</accession>
<proteinExistence type="predicted"/>
<keyword evidence="3" id="KW-1185">Reference proteome</keyword>
<dbReference type="EMBL" id="AMQM01012157">
    <property type="status" value="NOT_ANNOTATED_CDS"/>
    <property type="molecule type" value="Genomic_DNA"/>
</dbReference>
<dbReference type="KEGG" id="hro:HELRODRAFT_195160"/>
<evidence type="ECO:0000313" key="3">
    <source>
        <dbReference type="Proteomes" id="UP000015101"/>
    </source>
</evidence>
<reference evidence="2" key="3">
    <citation type="submission" date="2015-06" db="UniProtKB">
        <authorList>
            <consortium name="EnsemblMetazoa"/>
        </authorList>
    </citation>
    <scope>IDENTIFICATION</scope>
</reference>
<dbReference type="EMBL" id="KB097316">
    <property type="protein sequence ID" value="ESN97634.1"/>
    <property type="molecule type" value="Genomic_DNA"/>
</dbReference>
<dbReference type="CTD" id="20213284"/>
<dbReference type="GeneID" id="20213284"/>
<dbReference type="EnsemblMetazoa" id="HelroT195160">
    <property type="protein sequence ID" value="HelroP195160"/>
    <property type="gene ID" value="HelroG195160"/>
</dbReference>
<sequence>MSSLCFYVKDKEAASQWVHHLSLAGCLKSEALISSLQSPADNISNANAKTTTATTASAATAAATTTAAADNVSIDAFTTDCDSEKQV</sequence>
<evidence type="ECO:0008006" key="4">
    <source>
        <dbReference type="Google" id="ProtNLM"/>
    </source>
</evidence>
<dbReference type="InParanoid" id="T1FWT9"/>
<gene>
    <name evidence="2" type="primary">20213284</name>
    <name evidence="1" type="ORF">HELRODRAFT_195160</name>
</gene>